<reference evidence="2" key="1">
    <citation type="submission" date="2015-11" db="EMBL/GenBank/DDBJ databases">
        <title>De novo transcriptome assembly of four potential Pierce s Disease insect vectors from Arizona vineyards.</title>
        <authorList>
            <person name="Tassone E.E."/>
        </authorList>
    </citation>
    <scope>NUCLEOTIDE SEQUENCE</scope>
</reference>
<dbReference type="EMBL" id="GECU01025453">
    <property type="protein sequence ID" value="JAS82253.1"/>
    <property type="molecule type" value="Transcribed_RNA"/>
</dbReference>
<accession>A0A1B6I5Q6</accession>
<dbReference type="AlphaFoldDB" id="A0A1B6I5Q6"/>
<feature type="domain" description="Endonuclease/exonuclease/phosphatase" evidence="1">
    <location>
        <begin position="9"/>
        <end position="115"/>
    </location>
</feature>
<proteinExistence type="predicted"/>
<feature type="non-terminal residue" evidence="2">
    <location>
        <position position="154"/>
    </location>
</feature>
<dbReference type="InterPro" id="IPR036691">
    <property type="entry name" value="Endo/exonu/phosph_ase_sf"/>
</dbReference>
<organism evidence="2">
    <name type="scientific">Homalodisca liturata</name>
    <dbReference type="NCBI Taxonomy" id="320908"/>
    <lineage>
        <taxon>Eukaryota</taxon>
        <taxon>Metazoa</taxon>
        <taxon>Ecdysozoa</taxon>
        <taxon>Arthropoda</taxon>
        <taxon>Hexapoda</taxon>
        <taxon>Insecta</taxon>
        <taxon>Pterygota</taxon>
        <taxon>Neoptera</taxon>
        <taxon>Paraneoptera</taxon>
        <taxon>Hemiptera</taxon>
        <taxon>Auchenorrhyncha</taxon>
        <taxon>Membracoidea</taxon>
        <taxon>Cicadellidae</taxon>
        <taxon>Cicadellinae</taxon>
        <taxon>Proconiini</taxon>
        <taxon>Homalodisca</taxon>
    </lineage>
</organism>
<evidence type="ECO:0000313" key="2">
    <source>
        <dbReference type="EMBL" id="JAS82253.1"/>
    </source>
</evidence>
<evidence type="ECO:0000259" key="1">
    <source>
        <dbReference type="Pfam" id="PF14529"/>
    </source>
</evidence>
<dbReference type="PANTHER" id="PTHR33776:SF4">
    <property type="entry name" value="ENDONUCLEASE_EXONUCLEASE_PHOSPHATASE DOMAIN-CONTAINING PROTEIN"/>
    <property type="match status" value="1"/>
</dbReference>
<dbReference type="Pfam" id="PF14529">
    <property type="entry name" value="Exo_endo_phos_2"/>
    <property type="match status" value="1"/>
</dbReference>
<name>A0A1B6I5Q6_9HEMI</name>
<sequence>QSFLDTSVINLVCVYRPPCKNKNDFLLKMEQLLTGLLRRNQRTIICGDFNLNFLASNDSHVTLLRQVFFSFNMREILNQPTRLTATGASLLDNVFTDVLSNIRCEVTFNGLSDHHSQIIYLTKCLRVERVSILKRVFSKNQIQNFKSILASTDW</sequence>
<dbReference type="SUPFAM" id="SSF56219">
    <property type="entry name" value="DNase I-like"/>
    <property type="match status" value="1"/>
</dbReference>
<protein>
    <recommendedName>
        <fullName evidence="1">Endonuclease/exonuclease/phosphatase domain-containing protein</fullName>
    </recommendedName>
</protein>
<gene>
    <name evidence="2" type="ORF">g.57638</name>
</gene>
<dbReference type="Gene3D" id="3.60.10.10">
    <property type="entry name" value="Endonuclease/exonuclease/phosphatase"/>
    <property type="match status" value="1"/>
</dbReference>
<dbReference type="PANTHER" id="PTHR33776">
    <property type="entry name" value="ENDO/EXONUCLEASE/PHOSPHATASE DOMAIN-CONTAINING PROTEIN"/>
    <property type="match status" value="1"/>
</dbReference>
<dbReference type="GO" id="GO:0003824">
    <property type="term" value="F:catalytic activity"/>
    <property type="evidence" value="ECO:0007669"/>
    <property type="project" value="InterPro"/>
</dbReference>
<dbReference type="InterPro" id="IPR005135">
    <property type="entry name" value="Endo/exonuclease/phosphatase"/>
</dbReference>
<feature type="non-terminal residue" evidence="2">
    <location>
        <position position="1"/>
    </location>
</feature>